<protein>
    <submittedName>
        <fullName evidence="1">Uncharacterized protein</fullName>
    </submittedName>
</protein>
<dbReference type="OrthoDB" id="4075286at2"/>
<organism evidence="1 2">
    <name type="scientific">Acrocarpospora macrocephala</name>
    <dbReference type="NCBI Taxonomy" id="150177"/>
    <lineage>
        <taxon>Bacteria</taxon>
        <taxon>Bacillati</taxon>
        <taxon>Actinomycetota</taxon>
        <taxon>Actinomycetes</taxon>
        <taxon>Streptosporangiales</taxon>
        <taxon>Streptosporangiaceae</taxon>
        <taxon>Acrocarpospora</taxon>
    </lineage>
</organism>
<gene>
    <name evidence="1" type="ORF">Amac_089160</name>
</gene>
<name>A0A5M3X5B7_9ACTN</name>
<comment type="caution">
    <text evidence="1">The sequence shown here is derived from an EMBL/GenBank/DDBJ whole genome shotgun (WGS) entry which is preliminary data.</text>
</comment>
<proteinExistence type="predicted"/>
<keyword evidence="2" id="KW-1185">Reference proteome</keyword>
<accession>A0A5M3X5B7</accession>
<reference evidence="1 2" key="1">
    <citation type="submission" date="2019-10" db="EMBL/GenBank/DDBJ databases">
        <title>Whole genome shotgun sequence of Acrocarpospora macrocephala NBRC 16266.</title>
        <authorList>
            <person name="Ichikawa N."/>
            <person name="Kimura A."/>
            <person name="Kitahashi Y."/>
            <person name="Komaki H."/>
            <person name="Oguchi A."/>
        </authorList>
    </citation>
    <scope>NUCLEOTIDE SEQUENCE [LARGE SCALE GENOMIC DNA]</scope>
    <source>
        <strain evidence="1 2">NBRC 16266</strain>
    </source>
</reference>
<dbReference type="AlphaFoldDB" id="A0A5M3X5B7"/>
<dbReference type="RefSeq" id="WP_155360457.1">
    <property type="nucleotide sequence ID" value="NZ_BAAAHL010000058.1"/>
</dbReference>
<dbReference type="EMBL" id="BLAE01000074">
    <property type="protein sequence ID" value="GES15319.1"/>
    <property type="molecule type" value="Genomic_DNA"/>
</dbReference>
<evidence type="ECO:0000313" key="2">
    <source>
        <dbReference type="Proteomes" id="UP000331127"/>
    </source>
</evidence>
<evidence type="ECO:0000313" key="1">
    <source>
        <dbReference type="EMBL" id="GES15319.1"/>
    </source>
</evidence>
<dbReference type="Proteomes" id="UP000331127">
    <property type="component" value="Unassembled WGS sequence"/>
</dbReference>
<sequence length="255" mass="28041">MLRVRPTLRVLREDLKLSFPSAQIPLDTISHPLLDKASDQFADPGTAHERIRAIDDVVLFKVKVQRWRGAVWIDDPDAEVPTWLVAAGVREDGSGDDFYAALGAAGEAAHARYNSEHNQALTTSTYSGHLLPSRADHDRYLLEAATRFALRLNSTIRDLARGSLHDGHEHAADFPGFRLGIQIRADDGNETYAAIRITGSAPANLTAMILGRVPGCEADGWFPEYALPERDLLPAEQVWSNIMDPKAAAELLEEA</sequence>